<dbReference type="GO" id="GO:0016301">
    <property type="term" value="F:kinase activity"/>
    <property type="evidence" value="ECO:0007669"/>
    <property type="project" value="UniProtKB-KW"/>
</dbReference>
<evidence type="ECO:0000313" key="1">
    <source>
        <dbReference type="EMBL" id="CAK9101988.1"/>
    </source>
</evidence>
<protein>
    <submittedName>
        <fullName evidence="1">Serine/threonine-protein kinase</fullName>
    </submittedName>
</protein>
<name>A0ABP0RMY0_9DINO</name>
<reference evidence="1 2" key="1">
    <citation type="submission" date="2024-02" db="EMBL/GenBank/DDBJ databases">
        <authorList>
            <person name="Chen Y."/>
            <person name="Shah S."/>
            <person name="Dougan E. K."/>
            <person name="Thang M."/>
            <person name="Chan C."/>
        </authorList>
    </citation>
    <scope>NUCLEOTIDE SEQUENCE [LARGE SCALE GENOMIC DNA]</scope>
</reference>
<dbReference type="EMBL" id="CAXAMM010041940">
    <property type="protein sequence ID" value="CAK9101988.1"/>
    <property type="molecule type" value="Genomic_DNA"/>
</dbReference>
<accession>A0ABP0RMY0</accession>
<keyword evidence="1" id="KW-0418">Kinase</keyword>
<keyword evidence="2" id="KW-1185">Reference proteome</keyword>
<organism evidence="1 2">
    <name type="scientific">Durusdinium trenchii</name>
    <dbReference type="NCBI Taxonomy" id="1381693"/>
    <lineage>
        <taxon>Eukaryota</taxon>
        <taxon>Sar</taxon>
        <taxon>Alveolata</taxon>
        <taxon>Dinophyceae</taxon>
        <taxon>Suessiales</taxon>
        <taxon>Symbiodiniaceae</taxon>
        <taxon>Durusdinium</taxon>
    </lineage>
</organism>
<evidence type="ECO:0000313" key="2">
    <source>
        <dbReference type="Proteomes" id="UP001642464"/>
    </source>
</evidence>
<comment type="caution">
    <text evidence="1">The sequence shown here is derived from an EMBL/GenBank/DDBJ whole genome shotgun (WGS) entry which is preliminary data.</text>
</comment>
<proteinExistence type="predicted"/>
<sequence>MADDVIFAPPRRIAASALAEIQEREFPRSPAMLLFPARSRRFWKSVHEKSPGDWRRSVQWTFQQKAMRRQLLRRHQRPWTSPPSRSPGFVKNKLTGRCRRSFSTAWLRPGAPDPEAVEKCVQSSKFAWSGFVDAAKAAWIGGTQLLTYGELLPAGTQKALAVMAPGMHFLGAPRQHEIALELGMGRGRCALQLFLQGATVLGETVMASSGHLVAGVELAFERYRKALEAMERLAHRQGGPRGICVSPGRWEGK</sequence>
<keyword evidence="1" id="KW-0808">Transferase</keyword>
<gene>
    <name evidence="1" type="ORF">SCF082_LOCUS47675</name>
</gene>
<dbReference type="Proteomes" id="UP001642464">
    <property type="component" value="Unassembled WGS sequence"/>
</dbReference>